<dbReference type="SMART" id="SM00477">
    <property type="entry name" value="NUC"/>
    <property type="match status" value="1"/>
</dbReference>
<dbReference type="GO" id="GO:0046872">
    <property type="term" value="F:metal ion binding"/>
    <property type="evidence" value="ECO:0007669"/>
    <property type="project" value="InterPro"/>
</dbReference>
<dbReference type="GO" id="GO:0016787">
    <property type="term" value="F:hydrolase activity"/>
    <property type="evidence" value="ECO:0007669"/>
    <property type="project" value="InterPro"/>
</dbReference>
<dbReference type="PANTHER" id="PTHR21472:SF26">
    <property type="entry name" value="ENDONUCLEASE DOMAIN CONTAINING 1"/>
    <property type="match status" value="1"/>
</dbReference>
<evidence type="ECO:0000259" key="2">
    <source>
        <dbReference type="SMART" id="SM00892"/>
    </source>
</evidence>
<keyword evidence="4" id="KW-1185">Reference proteome</keyword>
<protein>
    <recommendedName>
        <fullName evidence="5">Endonuclease domain-containing 1 protein</fullName>
    </recommendedName>
</protein>
<dbReference type="SMART" id="SM00892">
    <property type="entry name" value="Endonuclease_NS"/>
    <property type="match status" value="1"/>
</dbReference>
<dbReference type="InterPro" id="IPR020821">
    <property type="entry name" value="ENPP1-3/EXOG-like_nuc-like"/>
</dbReference>
<gene>
    <name evidence="3" type="ORF">NDU88_006832</name>
</gene>
<dbReference type="InterPro" id="IPR039015">
    <property type="entry name" value="ENDOD1"/>
</dbReference>
<comment type="caution">
    <text evidence="3">The sequence shown here is derived from an EMBL/GenBank/DDBJ whole genome shotgun (WGS) entry which is preliminary data.</text>
</comment>
<dbReference type="EMBL" id="JANPWB010000002">
    <property type="protein sequence ID" value="KAJ1211472.1"/>
    <property type="molecule type" value="Genomic_DNA"/>
</dbReference>
<name>A0AAV7WFX3_PLEWA</name>
<dbReference type="InterPro" id="IPR044925">
    <property type="entry name" value="His-Me_finger_sf"/>
</dbReference>
<feature type="domain" description="ENPP1-3/EXOG-like endonuclease/phosphodiesterase" evidence="1">
    <location>
        <begin position="99"/>
        <end position="300"/>
    </location>
</feature>
<dbReference type="InterPro" id="IPR044929">
    <property type="entry name" value="DNA/RNA_non-sp_Endonuclease_sf"/>
</dbReference>
<evidence type="ECO:0000259" key="1">
    <source>
        <dbReference type="SMART" id="SM00477"/>
    </source>
</evidence>
<evidence type="ECO:0000313" key="4">
    <source>
        <dbReference type="Proteomes" id="UP001066276"/>
    </source>
</evidence>
<proteinExistence type="predicted"/>
<dbReference type="Pfam" id="PF01223">
    <property type="entry name" value="Endonuclease_NS"/>
    <property type="match status" value="1"/>
</dbReference>
<accession>A0AAV7WFX3</accession>
<evidence type="ECO:0000313" key="3">
    <source>
        <dbReference type="EMBL" id="KAJ1211472.1"/>
    </source>
</evidence>
<dbReference type="InterPro" id="IPR001604">
    <property type="entry name" value="Endo_G_ENPP1-like_dom"/>
</dbReference>
<dbReference type="PANTHER" id="PTHR21472">
    <property type="entry name" value="ENDONUCLEASE DOMAIN-CONTAINING 1 PROTEIN ENDOD1"/>
    <property type="match status" value="1"/>
</dbReference>
<dbReference type="SUPFAM" id="SSF54060">
    <property type="entry name" value="His-Me finger endonucleases"/>
    <property type="match status" value="1"/>
</dbReference>
<organism evidence="3 4">
    <name type="scientific">Pleurodeles waltl</name>
    <name type="common">Iberian ribbed newt</name>
    <dbReference type="NCBI Taxonomy" id="8319"/>
    <lineage>
        <taxon>Eukaryota</taxon>
        <taxon>Metazoa</taxon>
        <taxon>Chordata</taxon>
        <taxon>Craniata</taxon>
        <taxon>Vertebrata</taxon>
        <taxon>Euteleostomi</taxon>
        <taxon>Amphibia</taxon>
        <taxon>Batrachia</taxon>
        <taxon>Caudata</taxon>
        <taxon>Salamandroidea</taxon>
        <taxon>Salamandridae</taxon>
        <taxon>Pleurodelinae</taxon>
        <taxon>Pleurodeles</taxon>
    </lineage>
</organism>
<dbReference type="Proteomes" id="UP001066276">
    <property type="component" value="Chromosome 1_2"/>
</dbReference>
<dbReference type="Gene3D" id="3.40.570.10">
    <property type="entry name" value="Extracellular Endonuclease, subunit A"/>
    <property type="match status" value="1"/>
</dbReference>
<feature type="domain" description="DNA/RNA non-specific endonuclease/pyrophosphatase/phosphodiesterase" evidence="2">
    <location>
        <begin position="98"/>
        <end position="315"/>
    </location>
</feature>
<reference evidence="3" key="1">
    <citation type="journal article" date="2022" name="bioRxiv">
        <title>Sequencing and chromosome-scale assembly of the giantPleurodeles waltlgenome.</title>
        <authorList>
            <person name="Brown T."/>
            <person name="Elewa A."/>
            <person name="Iarovenko S."/>
            <person name="Subramanian E."/>
            <person name="Araus A.J."/>
            <person name="Petzold A."/>
            <person name="Susuki M."/>
            <person name="Suzuki K.-i.T."/>
            <person name="Hayashi T."/>
            <person name="Toyoda A."/>
            <person name="Oliveira C."/>
            <person name="Osipova E."/>
            <person name="Leigh N.D."/>
            <person name="Simon A."/>
            <person name="Yun M.H."/>
        </authorList>
    </citation>
    <scope>NUCLEOTIDE SEQUENCE</scope>
    <source>
        <strain evidence="3">20211129_DDA</strain>
        <tissue evidence="3">Liver</tissue>
    </source>
</reference>
<dbReference type="GO" id="GO:0003676">
    <property type="term" value="F:nucleic acid binding"/>
    <property type="evidence" value="ECO:0007669"/>
    <property type="project" value="InterPro"/>
</dbReference>
<evidence type="ECO:0008006" key="5">
    <source>
        <dbReference type="Google" id="ProtNLM"/>
    </source>
</evidence>
<sequence length="351" mass="39260">MPFSEKRCKPLPAESSFHSWAAAGRKREEETRRDLTVAAMLRLPQLLVTLVGLLLGRAEVFFDTFRNTGCARFFYKGAEPSSGLVPQSAAWICQRYGNQYHFATLFDNKNRIPVYSAYIYQPGPGPRADWFIEPQLVDMSFNKSMENESSTKIDRQKLEDSQAVSTDYKQTSQTYDRGHLSPNLHHSIQTSKTATFTLTNIVPQHNKLNQGSWNAYEAKTMPNKTAGCDVTYALVGAISGSEQISEGRVNVPSHIWAAACCIQSGGLKAWAAIAENSAKNEVKVTSVGDLEKEVSKLLNRNVQLFHDECPRVSDFNSFILREDKRPSNDAQSSSFCLNIIFILAAITVFHF</sequence>
<dbReference type="AlphaFoldDB" id="A0AAV7WFX3"/>